<sequence>MHSVIPVKHPPFFNLGIENFGFLNNYGKFLLKLKKVHYVIDLTAIEYDYALMDCFVFDQTEYERKKLPRDENGKIIGTKTIFLLEKKLNLGFIFGKYPIFRKRCNLLSKKKGWIWALLLDWSPDFRTPLSIVSKNLQQWIVQSLVVNTCLRDDKIFTSKKFPFRIS</sequence>
<comment type="caution">
    <text evidence="1">The sequence shown here is derived from an EMBL/GenBank/DDBJ whole genome shotgun (WGS) entry which is preliminary data.</text>
</comment>
<reference evidence="1 2" key="1">
    <citation type="journal article" date="2018" name="Sci. Rep.">
        <title>Genomic signatures of local adaptation to the degree of environmental predictability in rotifers.</title>
        <authorList>
            <person name="Franch-Gras L."/>
            <person name="Hahn C."/>
            <person name="Garcia-Roger E.M."/>
            <person name="Carmona M.J."/>
            <person name="Serra M."/>
            <person name="Gomez A."/>
        </authorList>
    </citation>
    <scope>NUCLEOTIDE SEQUENCE [LARGE SCALE GENOMIC DNA]</scope>
    <source>
        <strain evidence="1">HYR1</strain>
    </source>
</reference>
<proteinExistence type="predicted"/>
<keyword evidence="2" id="KW-1185">Reference proteome</keyword>
<name>A0A3M7QLB4_BRAPC</name>
<dbReference type="EMBL" id="REGN01005768">
    <property type="protein sequence ID" value="RNA12082.1"/>
    <property type="molecule type" value="Genomic_DNA"/>
</dbReference>
<organism evidence="1 2">
    <name type="scientific">Brachionus plicatilis</name>
    <name type="common">Marine rotifer</name>
    <name type="synonym">Brachionus muelleri</name>
    <dbReference type="NCBI Taxonomy" id="10195"/>
    <lineage>
        <taxon>Eukaryota</taxon>
        <taxon>Metazoa</taxon>
        <taxon>Spiralia</taxon>
        <taxon>Gnathifera</taxon>
        <taxon>Rotifera</taxon>
        <taxon>Eurotatoria</taxon>
        <taxon>Monogononta</taxon>
        <taxon>Pseudotrocha</taxon>
        <taxon>Ploima</taxon>
        <taxon>Brachionidae</taxon>
        <taxon>Brachionus</taxon>
    </lineage>
</organism>
<dbReference type="Proteomes" id="UP000276133">
    <property type="component" value="Unassembled WGS sequence"/>
</dbReference>
<evidence type="ECO:0000313" key="1">
    <source>
        <dbReference type="EMBL" id="RNA12082.1"/>
    </source>
</evidence>
<dbReference type="AlphaFoldDB" id="A0A3M7QLB4"/>
<evidence type="ECO:0000313" key="2">
    <source>
        <dbReference type="Proteomes" id="UP000276133"/>
    </source>
</evidence>
<protein>
    <submittedName>
        <fullName evidence="1">Uncharacterized protein</fullName>
    </submittedName>
</protein>
<accession>A0A3M7QLB4</accession>
<gene>
    <name evidence="1" type="ORF">BpHYR1_053765</name>
</gene>